<evidence type="ECO:0000256" key="7">
    <source>
        <dbReference type="ARBA" id="ARBA00022807"/>
    </source>
</evidence>
<evidence type="ECO:0000313" key="10">
    <source>
        <dbReference type="Proteomes" id="UP000041254"/>
    </source>
</evidence>
<dbReference type="InterPro" id="IPR001394">
    <property type="entry name" value="Peptidase_C19_UCH"/>
</dbReference>
<dbReference type="GO" id="GO:0006508">
    <property type="term" value="P:proteolysis"/>
    <property type="evidence" value="ECO:0007669"/>
    <property type="project" value="UniProtKB-KW"/>
</dbReference>
<dbReference type="SUPFAM" id="SSF54001">
    <property type="entry name" value="Cysteine proteinases"/>
    <property type="match status" value="1"/>
</dbReference>
<keyword evidence="6" id="KW-0378">Hydrolase</keyword>
<evidence type="ECO:0000313" key="9">
    <source>
        <dbReference type="EMBL" id="CEM19573.1"/>
    </source>
</evidence>
<dbReference type="EMBL" id="CDMY01000516">
    <property type="protein sequence ID" value="CEM19573.1"/>
    <property type="molecule type" value="Genomic_DNA"/>
</dbReference>
<keyword evidence="4" id="KW-0645">Protease</keyword>
<evidence type="ECO:0000259" key="8">
    <source>
        <dbReference type="PROSITE" id="PS50235"/>
    </source>
</evidence>
<evidence type="ECO:0000256" key="5">
    <source>
        <dbReference type="ARBA" id="ARBA00022786"/>
    </source>
</evidence>
<sequence length="304" mass="33726">MSATGEIAGYTDSYVGYLCKNYSSPAFTGGFFQNPPNSCYRNTKLKALAACLVLREYLVTHPTRCKRPGDPQCSLCAFADLLLRAAREPNGSRHVPAFFKDTTNIHASLAIGAQQDVQEALQALLNRFCDDLSYGHPALPSPRTHIHQIVGCVERTEYVCSRCGNPEQPVQREEHFFTINLTPPVLNGSSHGAAECLEHYRREEDVVWTCSPERCPTTDPPLKTTARCRVSLAFRPVAILSNVGRYAELALEPNPRKDTSPFIFPPTLQLPINFAGTTATYHRRCWANPPPGAVMSYASRRNPD</sequence>
<reference evidence="9 10" key="1">
    <citation type="submission" date="2014-11" db="EMBL/GenBank/DDBJ databases">
        <authorList>
            <person name="Zhu J."/>
            <person name="Qi W."/>
            <person name="Song R."/>
        </authorList>
    </citation>
    <scope>NUCLEOTIDE SEQUENCE [LARGE SCALE GENOMIC DNA]</scope>
</reference>
<dbReference type="EC" id="3.4.19.12" evidence="3"/>
<keyword evidence="7" id="KW-0788">Thiol protease</keyword>
<dbReference type="Gene3D" id="3.90.70.10">
    <property type="entry name" value="Cysteine proteinases"/>
    <property type="match status" value="1"/>
</dbReference>
<dbReference type="InterPro" id="IPR028889">
    <property type="entry name" value="USP"/>
</dbReference>
<dbReference type="Proteomes" id="UP000041254">
    <property type="component" value="Unassembled WGS sequence"/>
</dbReference>
<evidence type="ECO:0000256" key="1">
    <source>
        <dbReference type="ARBA" id="ARBA00000707"/>
    </source>
</evidence>
<evidence type="ECO:0000256" key="6">
    <source>
        <dbReference type="ARBA" id="ARBA00022801"/>
    </source>
</evidence>
<gene>
    <name evidence="9" type="ORF">Vbra_21732</name>
</gene>
<evidence type="ECO:0000256" key="2">
    <source>
        <dbReference type="ARBA" id="ARBA00009085"/>
    </source>
</evidence>
<dbReference type="GO" id="GO:0016579">
    <property type="term" value="P:protein deubiquitination"/>
    <property type="evidence" value="ECO:0007669"/>
    <property type="project" value="InterPro"/>
</dbReference>
<evidence type="ECO:0000256" key="3">
    <source>
        <dbReference type="ARBA" id="ARBA00012759"/>
    </source>
</evidence>
<proteinExistence type="inferred from homology"/>
<name>A0A0G4FWH5_VITBC</name>
<evidence type="ECO:0000256" key="4">
    <source>
        <dbReference type="ARBA" id="ARBA00022670"/>
    </source>
</evidence>
<comment type="catalytic activity">
    <reaction evidence="1">
        <text>Thiol-dependent hydrolysis of ester, thioester, amide, peptide and isopeptide bonds formed by the C-terminal Gly of ubiquitin (a 76-residue protein attached to proteins as an intracellular targeting signal).</text>
        <dbReference type="EC" id="3.4.19.12"/>
    </reaction>
</comment>
<dbReference type="GO" id="GO:0005634">
    <property type="term" value="C:nucleus"/>
    <property type="evidence" value="ECO:0007669"/>
    <property type="project" value="TreeGrafter"/>
</dbReference>
<dbReference type="PROSITE" id="PS50235">
    <property type="entry name" value="USP_3"/>
    <property type="match status" value="1"/>
</dbReference>
<dbReference type="GO" id="GO:0005829">
    <property type="term" value="C:cytosol"/>
    <property type="evidence" value="ECO:0007669"/>
    <property type="project" value="TreeGrafter"/>
</dbReference>
<keyword evidence="5" id="KW-0833">Ubl conjugation pathway</keyword>
<dbReference type="VEuPathDB" id="CryptoDB:Vbra_21732"/>
<dbReference type="Pfam" id="PF00443">
    <property type="entry name" value="UCH"/>
    <property type="match status" value="1"/>
</dbReference>
<keyword evidence="10" id="KW-1185">Reference proteome</keyword>
<dbReference type="InParanoid" id="A0A0G4FWH5"/>
<accession>A0A0G4FWH5</accession>
<dbReference type="PANTHER" id="PTHR24006">
    <property type="entry name" value="UBIQUITIN CARBOXYL-TERMINAL HYDROLASE"/>
    <property type="match status" value="1"/>
</dbReference>
<dbReference type="OrthoDB" id="289038at2759"/>
<protein>
    <recommendedName>
        <fullName evidence="3">ubiquitinyl hydrolase 1</fullName>
        <ecNumber evidence="3">3.4.19.12</ecNumber>
    </recommendedName>
</protein>
<feature type="domain" description="USP" evidence="8">
    <location>
        <begin position="30"/>
        <end position="304"/>
    </location>
</feature>
<dbReference type="InterPro" id="IPR050164">
    <property type="entry name" value="Peptidase_C19"/>
</dbReference>
<dbReference type="GO" id="GO:0004843">
    <property type="term" value="F:cysteine-type deubiquitinase activity"/>
    <property type="evidence" value="ECO:0007669"/>
    <property type="project" value="UniProtKB-EC"/>
</dbReference>
<organism evidence="9 10">
    <name type="scientific">Vitrella brassicaformis (strain CCMP3155)</name>
    <dbReference type="NCBI Taxonomy" id="1169540"/>
    <lineage>
        <taxon>Eukaryota</taxon>
        <taxon>Sar</taxon>
        <taxon>Alveolata</taxon>
        <taxon>Colpodellida</taxon>
        <taxon>Vitrellaceae</taxon>
        <taxon>Vitrella</taxon>
    </lineage>
</organism>
<dbReference type="InterPro" id="IPR038765">
    <property type="entry name" value="Papain-like_cys_pep_sf"/>
</dbReference>
<dbReference type="AlphaFoldDB" id="A0A0G4FWH5"/>
<dbReference type="PANTHER" id="PTHR24006:SF758">
    <property type="entry name" value="UBIQUITIN CARBOXYL-TERMINAL HYDROLASE 36"/>
    <property type="match status" value="1"/>
</dbReference>
<comment type="similarity">
    <text evidence="2">Belongs to the peptidase C19 family.</text>
</comment>